<dbReference type="GO" id="GO:0090729">
    <property type="term" value="F:toxin activity"/>
    <property type="evidence" value="ECO:0007669"/>
    <property type="project" value="UniProtKB-KW"/>
</dbReference>
<dbReference type="GO" id="GO:0016020">
    <property type="term" value="C:membrane"/>
    <property type="evidence" value="ECO:0007669"/>
    <property type="project" value="UniProtKB-SubCell"/>
</dbReference>
<dbReference type="GO" id="GO:0005576">
    <property type="term" value="C:extracellular region"/>
    <property type="evidence" value="ECO:0007669"/>
    <property type="project" value="InterPro"/>
</dbReference>
<dbReference type="CDD" id="cd00198">
    <property type="entry name" value="vWFA"/>
    <property type="match status" value="1"/>
</dbReference>
<keyword evidence="6" id="KW-0843">Virulence</keyword>
<dbReference type="InterPro" id="IPR002035">
    <property type="entry name" value="VWF_A"/>
</dbReference>
<dbReference type="Pfam" id="PF03160">
    <property type="entry name" value="Calx-beta"/>
    <property type="match status" value="1"/>
</dbReference>
<dbReference type="SUPFAM" id="SSF51120">
    <property type="entry name" value="beta-Roll"/>
    <property type="match status" value="1"/>
</dbReference>
<dbReference type="InterPro" id="IPR010221">
    <property type="entry name" value="VCBS_dom"/>
</dbReference>
<dbReference type="PROSITE" id="PS00330">
    <property type="entry name" value="HEMOLYSIN_CALCIUM"/>
    <property type="match status" value="1"/>
</dbReference>
<evidence type="ECO:0000256" key="2">
    <source>
        <dbReference type="ARBA" id="ARBA00022656"/>
    </source>
</evidence>
<keyword evidence="3" id="KW-0732">Signal</keyword>
<keyword evidence="5" id="KW-0106">Calcium</keyword>
<dbReference type="InterPro" id="IPR019960">
    <property type="entry name" value="T1SS_VCA0849"/>
</dbReference>
<dbReference type="NCBIfam" id="TIGR03661">
    <property type="entry name" value="T1SS_VCA0849"/>
    <property type="match status" value="1"/>
</dbReference>
<dbReference type="Pfam" id="PF00353">
    <property type="entry name" value="HemolysinCabind"/>
    <property type="match status" value="1"/>
</dbReference>
<dbReference type="SUPFAM" id="SSF141072">
    <property type="entry name" value="CalX-like"/>
    <property type="match status" value="1"/>
</dbReference>
<evidence type="ECO:0000256" key="1">
    <source>
        <dbReference type="ARBA" id="ARBA00004370"/>
    </source>
</evidence>
<gene>
    <name evidence="10" type="ORF">DFR40_0526</name>
</gene>
<dbReference type="Pfam" id="PF17803">
    <property type="entry name" value="Cadherin_4"/>
    <property type="match status" value="1"/>
</dbReference>
<feature type="compositionally biased region" description="Pro residues" evidence="8">
    <location>
        <begin position="69"/>
        <end position="83"/>
    </location>
</feature>
<dbReference type="OrthoDB" id="8596409at2"/>
<feature type="compositionally biased region" description="Low complexity" evidence="8">
    <location>
        <begin position="767"/>
        <end position="778"/>
    </location>
</feature>
<dbReference type="Gene3D" id="2.150.10.10">
    <property type="entry name" value="Serralysin-like metalloprotease, C-terminal"/>
    <property type="match status" value="1"/>
</dbReference>
<dbReference type="InterPro" id="IPR001343">
    <property type="entry name" value="Hemolysn_Ca-bd"/>
</dbReference>
<dbReference type="Gene3D" id="3.40.50.410">
    <property type="entry name" value="von Willebrand factor, type A domain"/>
    <property type="match status" value="1"/>
</dbReference>
<dbReference type="Proteomes" id="UP000270626">
    <property type="component" value="Unassembled WGS sequence"/>
</dbReference>
<dbReference type="InterPro" id="IPR003995">
    <property type="entry name" value="RTX_toxin_determinant-A"/>
</dbReference>
<dbReference type="EMBL" id="RBXP01000006">
    <property type="protein sequence ID" value="RKT61880.1"/>
    <property type="molecule type" value="Genomic_DNA"/>
</dbReference>
<evidence type="ECO:0000256" key="7">
    <source>
        <dbReference type="ARBA" id="ARBA00023136"/>
    </source>
</evidence>
<keyword evidence="4" id="KW-0677">Repeat</keyword>
<evidence type="ECO:0000259" key="9">
    <source>
        <dbReference type="PROSITE" id="PS50234"/>
    </source>
</evidence>
<dbReference type="SUPFAM" id="SSF53300">
    <property type="entry name" value="vWA-like"/>
    <property type="match status" value="1"/>
</dbReference>
<dbReference type="GO" id="GO:0007154">
    <property type="term" value="P:cell communication"/>
    <property type="evidence" value="ECO:0007669"/>
    <property type="project" value="InterPro"/>
</dbReference>
<dbReference type="PRINTS" id="PR01488">
    <property type="entry name" value="RTXTOXINA"/>
</dbReference>
<evidence type="ECO:0000256" key="8">
    <source>
        <dbReference type="SAM" id="MobiDB-lite"/>
    </source>
</evidence>
<dbReference type="InterPro" id="IPR003644">
    <property type="entry name" value="Calx_beta"/>
</dbReference>
<dbReference type="InterPro" id="IPR036465">
    <property type="entry name" value="vWFA_dom_sf"/>
</dbReference>
<feature type="non-terminal residue" evidence="10">
    <location>
        <position position="1"/>
    </location>
</feature>
<sequence length="1165" mass="118463">FDNGATWQDVVGGQVTVPAGTTTFYVSVATTADEPNKVYEGPETFTLTAGTVRGTDAGVGTITDDGSAVPPPPVNPPTPPQPPVDDRPTVSISVDPASIDENDPGVMTFTITLSNASEFPTTVTYTLTGTATSGDDYTTTATGTVTIPAGQTSATFTVDPIVDGIFEPSETVIATITSATGHGQSLTVTQPTATGTIVNNDLAPPTLDLDASAAGTGYTTTYTENGSGVAIADSDSLIVDLDDANMASATIVLTNAKAGDVLSFGGLPAGISATVDTSVAGRITVSLTGSASKAAYETAIEAIRFSSTSETPDTTPRTVNVTVNDAVNNSNTATAVINVVSVNDPPVANNDTGAVNEDATLTVNAANGVILSGLVAGGRDSDADGDNLLVTAVRTGSEAGSGTAGTVGVSLEGAWGHLTLNDDGSYTYVADKANSLAQGATATDVFTYTVSDGKGGTDRAQLTITITGTNDLPFVATPDPVRLSEEALPGGVLDDTGNTDQSNVAVFDGNLTITDPDSSSFTISLTAPSETLTSGGVQITWSGGSNGADLVGMAGTTEVVRVSMSNSGAYKVTLSAPVDHPAAGEDTLSLNVGVTVSDGVGSTSTTLNVVIEDDAPTASQQTTNVAVSQDTNVLLVLDLSGSMDSTVTINGVSMTRLEAAVESIARLLQQYDQLGNVRVQLVTFSDTAASVYTQWQNVGTVLDYLYSLSPTAGNGGTNYDAALAAAMTAFATANKLSGAQNVSYFLTDGLPTFGSGSDTELSGTRNGTGSDQSGSDTGIQTSEETTWTNFLNTNKVNSFSFAMGGPFASQNDPDGSFTSQDYINPIAWNGATGTDANGQVVSNWNDLDAALQSTIPPVQTGNLLVGATPGAVGADGGHIYSIAIGPDGDRRTFYWNGNGTIVQDGSGSSTLVSFNTTTHVLVIRTEQGGLFTVDLDDGSYQYVPPVNMPATLTEVISFELVDNDADRSGQGQMTLILNRDSGADGQTIIGTSGADTIIGSNAAEYIHGGDGNDTINGGGGADTIIGGAGNDTMDGGAGADTFRWFFSDAGTVAAPAIDTINNFDTAAFASGGDRLDLRDLLQGSATTAGALDNYLHFQYSGGNTTIYVSATGSFSNNNNASGLPTNVNNNDVQQIVLTGVNLVGSSTTDQQVIQNLLNQGKLLTD</sequence>
<comment type="caution">
    <text evidence="10">The sequence shown here is derived from an EMBL/GenBank/DDBJ whole genome shotgun (WGS) entry which is preliminary data.</text>
</comment>
<feature type="region of interest" description="Disordered" evidence="8">
    <location>
        <begin position="756"/>
        <end position="780"/>
    </location>
</feature>
<dbReference type="SMART" id="SM00327">
    <property type="entry name" value="VWA"/>
    <property type="match status" value="1"/>
</dbReference>
<name>A0A495WKN8_9RHOO</name>
<keyword evidence="11" id="KW-1185">Reference proteome</keyword>
<keyword evidence="7" id="KW-0472">Membrane</keyword>
<evidence type="ECO:0000313" key="11">
    <source>
        <dbReference type="Proteomes" id="UP000270626"/>
    </source>
</evidence>
<feature type="region of interest" description="Disordered" evidence="8">
    <location>
        <begin position="55"/>
        <end position="89"/>
    </location>
</feature>
<dbReference type="AlphaFoldDB" id="A0A495WKN8"/>
<dbReference type="GO" id="GO:0005509">
    <property type="term" value="F:calcium ion binding"/>
    <property type="evidence" value="ECO:0007669"/>
    <property type="project" value="InterPro"/>
</dbReference>
<dbReference type="SMART" id="SM00237">
    <property type="entry name" value="Calx_beta"/>
    <property type="match status" value="1"/>
</dbReference>
<dbReference type="InterPro" id="IPR038081">
    <property type="entry name" value="CalX-like_sf"/>
</dbReference>
<comment type="subcellular location">
    <subcellularLocation>
        <location evidence="1">Membrane</location>
    </subcellularLocation>
</comment>
<proteinExistence type="predicted"/>
<evidence type="ECO:0000256" key="4">
    <source>
        <dbReference type="ARBA" id="ARBA00022737"/>
    </source>
</evidence>
<feature type="domain" description="VWFA" evidence="9">
    <location>
        <begin position="632"/>
        <end position="855"/>
    </location>
</feature>
<reference evidence="10 11" key="1">
    <citation type="submission" date="2018-10" db="EMBL/GenBank/DDBJ databases">
        <title>Genomic Encyclopedia of Type Strains, Phase IV (KMG-IV): sequencing the most valuable type-strain genomes for metagenomic binning, comparative biology and taxonomic classification.</title>
        <authorList>
            <person name="Goeker M."/>
        </authorList>
    </citation>
    <scope>NUCLEOTIDE SEQUENCE [LARGE SCALE GENOMIC DNA]</scope>
    <source>
        <strain evidence="10 11">DSM 23841</strain>
    </source>
</reference>
<accession>A0A495WKN8</accession>
<dbReference type="RefSeq" id="WP_121456938.1">
    <property type="nucleotide sequence ID" value="NZ_RBXP01000006.1"/>
</dbReference>
<evidence type="ECO:0000313" key="10">
    <source>
        <dbReference type="EMBL" id="RKT61880.1"/>
    </source>
</evidence>
<organism evidence="10 11">
    <name type="scientific">Azonexus fungiphilus</name>
    <dbReference type="NCBI Taxonomy" id="146940"/>
    <lineage>
        <taxon>Bacteria</taxon>
        <taxon>Pseudomonadati</taxon>
        <taxon>Pseudomonadota</taxon>
        <taxon>Betaproteobacteria</taxon>
        <taxon>Rhodocyclales</taxon>
        <taxon>Azonexaceae</taxon>
        <taxon>Azonexus</taxon>
    </lineage>
</organism>
<dbReference type="Gene3D" id="2.60.40.2030">
    <property type="match status" value="2"/>
</dbReference>
<dbReference type="PROSITE" id="PS50234">
    <property type="entry name" value="VWFA"/>
    <property type="match status" value="1"/>
</dbReference>
<dbReference type="InterPro" id="IPR018511">
    <property type="entry name" value="Hemolysin-typ_Ca-bd_CS"/>
</dbReference>
<dbReference type="InterPro" id="IPR011049">
    <property type="entry name" value="Serralysin-like_metalloprot_C"/>
</dbReference>
<evidence type="ECO:0000256" key="5">
    <source>
        <dbReference type="ARBA" id="ARBA00022837"/>
    </source>
</evidence>
<keyword evidence="2" id="KW-0800">Toxin</keyword>
<dbReference type="NCBIfam" id="TIGR01965">
    <property type="entry name" value="VCBS_repeat"/>
    <property type="match status" value="1"/>
</dbReference>
<evidence type="ECO:0000256" key="3">
    <source>
        <dbReference type="ARBA" id="ARBA00022729"/>
    </source>
</evidence>
<dbReference type="Pfam" id="PF13519">
    <property type="entry name" value="VWA_2"/>
    <property type="match status" value="1"/>
</dbReference>
<protein>
    <submittedName>
        <fullName evidence="10">T1SS-143 domain-containing protein/predicted secreted protein (Type I secretion substrate)</fullName>
    </submittedName>
</protein>
<dbReference type="PRINTS" id="PR00313">
    <property type="entry name" value="CABNDNGRPT"/>
</dbReference>
<dbReference type="InterPro" id="IPR040853">
    <property type="entry name" value="RapA2_cadherin-like"/>
</dbReference>
<evidence type="ECO:0000256" key="6">
    <source>
        <dbReference type="ARBA" id="ARBA00023026"/>
    </source>
</evidence>
<feature type="compositionally biased region" description="Polar residues" evidence="8">
    <location>
        <begin position="756"/>
        <end position="765"/>
    </location>
</feature>